<name>A0A0G0M310_UNCC2</name>
<evidence type="ECO:0000313" key="6">
    <source>
        <dbReference type="Proteomes" id="UP000034207"/>
    </source>
</evidence>
<dbReference type="InterPro" id="IPR051448">
    <property type="entry name" value="CdaR-like_regulators"/>
</dbReference>
<dbReference type="Pfam" id="PF17853">
    <property type="entry name" value="GGDEF_2"/>
    <property type="match status" value="1"/>
</dbReference>
<dbReference type="InterPro" id="IPR042070">
    <property type="entry name" value="PucR_C-HTH_sf"/>
</dbReference>
<dbReference type="AlphaFoldDB" id="A0A0G0M310"/>
<dbReference type="PANTHER" id="PTHR33744">
    <property type="entry name" value="CARBOHYDRATE DIACID REGULATOR"/>
    <property type="match status" value="1"/>
</dbReference>
<evidence type="ECO:0000313" key="5">
    <source>
        <dbReference type="EMBL" id="KKQ94720.1"/>
    </source>
</evidence>
<dbReference type="Proteomes" id="UP000034207">
    <property type="component" value="Unassembled WGS sequence"/>
</dbReference>
<dbReference type="InterPro" id="IPR008599">
    <property type="entry name" value="Diacid_rec"/>
</dbReference>
<feature type="domain" description="Putative sugar diacid recognition" evidence="2">
    <location>
        <begin position="3"/>
        <end position="124"/>
    </location>
</feature>
<dbReference type="SUPFAM" id="SSF46689">
    <property type="entry name" value="Homeodomain-like"/>
    <property type="match status" value="1"/>
</dbReference>
<comment type="caution">
    <text evidence="5">The sequence shown here is derived from an EMBL/GenBank/DDBJ whole genome shotgun (WGS) entry which is preliminary data.</text>
</comment>
<evidence type="ECO:0000259" key="4">
    <source>
        <dbReference type="Pfam" id="PF17853"/>
    </source>
</evidence>
<dbReference type="STRING" id="1618345.UT18_C0008G0025"/>
<protein>
    <submittedName>
        <fullName evidence="5">Transcriptional regulator, CdaR family</fullName>
    </submittedName>
</protein>
<comment type="similarity">
    <text evidence="1">Belongs to the CdaR family.</text>
</comment>
<dbReference type="InterPro" id="IPR009057">
    <property type="entry name" value="Homeodomain-like_sf"/>
</dbReference>
<reference evidence="5 6" key="1">
    <citation type="journal article" date="2015" name="Nature">
        <title>rRNA introns, odd ribosomes, and small enigmatic genomes across a large radiation of phyla.</title>
        <authorList>
            <person name="Brown C.T."/>
            <person name="Hug L.A."/>
            <person name="Thomas B.C."/>
            <person name="Sharon I."/>
            <person name="Castelle C.J."/>
            <person name="Singh A."/>
            <person name="Wilkins M.J."/>
            <person name="Williams K.H."/>
            <person name="Banfield J.F."/>
        </authorList>
    </citation>
    <scope>NUCLEOTIDE SEQUENCE [LARGE SCALE GENOMIC DNA]</scope>
</reference>
<dbReference type="Pfam" id="PF13556">
    <property type="entry name" value="HTH_30"/>
    <property type="match status" value="1"/>
</dbReference>
<feature type="domain" description="CdaR GGDEF-like" evidence="4">
    <location>
        <begin position="134"/>
        <end position="281"/>
    </location>
</feature>
<gene>
    <name evidence="5" type="ORF">UT18_C0008G0025</name>
</gene>
<evidence type="ECO:0000259" key="3">
    <source>
        <dbReference type="Pfam" id="PF13556"/>
    </source>
</evidence>
<sequence length="390" mass="44112">MNLNRDVAKQITEKTKQILGKKIIITDEKGSVIIGGRTGDFNLYAYQSILRKSVIEEKDDDYTTWSPLTYEGQVIGAVGIEGAFKEIKKDTLDLIRGLSEVLIYQEILLSRIYSIDRARAGFIREVLLEDTLTEENQIYDQADILRINLKANQAVILGYVKGLEENFLSSLQKLSGEEKMAKFEEHISKILTDIRKAFEDNDQNVPVYFGNNSFLLLKGIRGNKITTENSTRFFKSKGEYFMDKLKEITGIEDVTVGVGQFYPGLEGLKNSFNDAKLALEIGCKIWGPGKLYHILDVGIFISLAPISHQRKSDLTYQLLKPLLDDAELKKTVDVFLTNGMNLTEAADELHVHRNTLIYRLDKVKKSIKLDPRSFNGAMQIKLGLMLSSLK</sequence>
<dbReference type="EMBL" id="LBVV01000008">
    <property type="protein sequence ID" value="KKQ94720.1"/>
    <property type="molecule type" value="Genomic_DNA"/>
</dbReference>
<evidence type="ECO:0000256" key="1">
    <source>
        <dbReference type="ARBA" id="ARBA00006754"/>
    </source>
</evidence>
<dbReference type="PANTHER" id="PTHR33744:SF15">
    <property type="entry name" value="CARBOHYDRATE DIACID REGULATOR"/>
    <property type="match status" value="1"/>
</dbReference>
<dbReference type="InterPro" id="IPR025736">
    <property type="entry name" value="PucR_C-HTH_dom"/>
</dbReference>
<dbReference type="Gene3D" id="1.10.10.2840">
    <property type="entry name" value="PucR C-terminal helix-turn-helix domain"/>
    <property type="match status" value="1"/>
</dbReference>
<dbReference type="Pfam" id="PF05651">
    <property type="entry name" value="Diacid_rec"/>
    <property type="match status" value="1"/>
</dbReference>
<organism evidence="5 6">
    <name type="scientific">candidate division CPR2 bacterium GW2011_GWC2_39_10</name>
    <dbReference type="NCBI Taxonomy" id="1618345"/>
    <lineage>
        <taxon>Bacteria</taxon>
        <taxon>Bacteria division CPR2</taxon>
    </lineage>
</organism>
<accession>A0A0G0M310</accession>
<evidence type="ECO:0000259" key="2">
    <source>
        <dbReference type="Pfam" id="PF05651"/>
    </source>
</evidence>
<dbReference type="InterPro" id="IPR041522">
    <property type="entry name" value="CdaR_GGDEF"/>
</dbReference>
<feature type="domain" description="PucR C-terminal helix-turn-helix" evidence="3">
    <location>
        <begin position="329"/>
        <end position="385"/>
    </location>
</feature>
<proteinExistence type="inferred from homology"/>